<dbReference type="Proteomes" id="UP000246464">
    <property type="component" value="Chromosome 2"/>
</dbReference>
<feature type="region of interest" description="Disordered" evidence="1">
    <location>
        <begin position="40"/>
        <end position="61"/>
    </location>
</feature>
<keyword evidence="3" id="KW-1185">Reference proteome</keyword>
<sequence>MRNSSRLPCRPHSSVGGTVTDRKCARRFAFNAGRRYGTDKKESFCSADGRRNRSNPRCVVS</sequence>
<accession>A0A2U9B016</accession>
<evidence type="ECO:0000313" key="3">
    <source>
        <dbReference type="Proteomes" id="UP000246464"/>
    </source>
</evidence>
<feature type="compositionally biased region" description="Basic and acidic residues" evidence="1">
    <location>
        <begin position="40"/>
        <end position="51"/>
    </location>
</feature>
<organism evidence="2 3">
    <name type="scientific">Scophthalmus maximus</name>
    <name type="common">Turbot</name>
    <name type="synonym">Psetta maxima</name>
    <dbReference type="NCBI Taxonomy" id="52904"/>
    <lineage>
        <taxon>Eukaryota</taxon>
        <taxon>Metazoa</taxon>
        <taxon>Chordata</taxon>
        <taxon>Craniata</taxon>
        <taxon>Vertebrata</taxon>
        <taxon>Euteleostomi</taxon>
        <taxon>Actinopterygii</taxon>
        <taxon>Neopterygii</taxon>
        <taxon>Teleostei</taxon>
        <taxon>Neoteleostei</taxon>
        <taxon>Acanthomorphata</taxon>
        <taxon>Carangaria</taxon>
        <taxon>Pleuronectiformes</taxon>
        <taxon>Pleuronectoidei</taxon>
        <taxon>Scophthalmidae</taxon>
        <taxon>Scophthalmus</taxon>
    </lineage>
</organism>
<dbReference type="EMBL" id="CP026244">
    <property type="protein sequence ID" value="AWO97250.1"/>
    <property type="molecule type" value="Genomic_DNA"/>
</dbReference>
<evidence type="ECO:0000256" key="1">
    <source>
        <dbReference type="SAM" id="MobiDB-lite"/>
    </source>
</evidence>
<gene>
    <name evidence="2" type="ORF">SMAX5B_004481</name>
</gene>
<dbReference type="AlphaFoldDB" id="A0A2U9B016"/>
<evidence type="ECO:0000313" key="2">
    <source>
        <dbReference type="EMBL" id="AWO97250.1"/>
    </source>
</evidence>
<reference evidence="2 3" key="1">
    <citation type="submission" date="2017-12" db="EMBL/GenBank/DDBJ databases">
        <title>Integrating genomic resources of turbot (Scophthalmus maximus) in depth evaluation of genetic and physical mapping variation across individuals.</title>
        <authorList>
            <person name="Martinez P."/>
        </authorList>
    </citation>
    <scope>NUCLEOTIDE SEQUENCE [LARGE SCALE GENOMIC DNA]</scope>
</reference>
<protein>
    <submittedName>
        <fullName evidence="2">Uncharacterized protein</fullName>
    </submittedName>
</protein>
<name>A0A2U9B016_SCOMX</name>
<proteinExistence type="predicted"/>